<accession>A0A2K3KUR8</accession>
<evidence type="ECO:0000313" key="2">
    <source>
        <dbReference type="Proteomes" id="UP000236291"/>
    </source>
</evidence>
<gene>
    <name evidence="1" type="ORF">L195_g057042</name>
</gene>
<dbReference type="Proteomes" id="UP000236291">
    <property type="component" value="Unassembled WGS sequence"/>
</dbReference>
<protein>
    <submittedName>
        <fullName evidence="1">Uncharacterized protein</fullName>
    </submittedName>
</protein>
<comment type="caution">
    <text evidence="1">The sequence shown here is derived from an EMBL/GenBank/DDBJ whole genome shotgun (WGS) entry which is preliminary data.</text>
</comment>
<reference evidence="1 2" key="2">
    <citation type="journal article" date="2017" name="Front. Plant Sci.">
        <title>Gene Classification and Mining of Molecular Markers Useful in Red Clover (Trifolium pratense) Breeding.</title>
        <authorList>
            <person name="Istvanek J."/>
            <person name="Dluhosova J."/>
            <person name="Dluhos P."/>
            <person name="Patkova L."/>
            <person name="Nedelnik J."/>
            <person name="Repkova J."/>
        </authorList>
    </citation>
    <scope>NUCLEOTIDE SEQUENCE [LARGE SCALE GENOMIC DNA]</scope>
    <source>
        <strain evidence="2">cv. Tatra</strain>
        <tissue evidence="1">Young leaves</tissue>
    </source>
</reference>
<dbReference type="EMBL" id="ASHM01110891">
    <property type="protein sequence ID" value="PNX70025.1"/>
    <property type="molecule type" value="Genomic_DNA"/>
</dbReference>
<evidence type="ECO:0000313" key="1">
    <source>
        <dbReference type="EMBL" id="PNX70025.1"/>
    </source>
</evidence>
<proteinExistence type="predicted"/>
<reference evidence="1 2" key="1">
    <citation type="journal article" date="2014" name="Am. J. Bot.">
        <title>Genome assembly and annotation for red clover (Trifolium pratense; Fabaceae).</title>
        <authorList>
            <person name="Istvanek J."/>
            <person name="Jaros M."/>
            <person name="Krenek A."/>
            <person name="Repkova J."/>
        </authorList>
    </citation>
    <scope>NUCLEOTIDE SEQUENCE [LARGE SCALE GENOMIC DNA]</scope>
    <source>
        <strain evidence="2">cv. Tatra</strain>
        <tissue evidence="1">Young leaves</tissue>
    </source>
</reference>
<sequence length="73" mass="8217">FSQPIDVNCNSHPVNTNQGIIFEASKNDRKNVYNGDKHLKPPKPNDSLETPISSEHFVANDDEMVVETPVLRQ</sequence>
<name>A0A2K3KUR8_TRIPR</name>
<organism evidence="1 2">
    <name type="scientific">Trifolium pratense</name>
    <name type="common">Red clover</name>
    <dbReference type="NCBI Taxonomy" id="57577"/>
    <lineage>
        <taxon>Eukaryota</taxon>
        <taxon>Viridiplantae</taxon>
        <taxon>Streptophyta</taxon>
        <taxon>Embryophyta</taxon>
        <taxon>Tracheophyta</taxon>
        <taxon>Spermatophyta</taxon>
        <taxon>Magnoliopsida</taxon>
        <taxon>eudicotyledons</taxon>
        <taxon>Gunneridae</taxon>
        <taxon>Pentapetalae</taxon>
        <taxon>rosids</taxon>
        <taxon>fabids</taxon>
        <taxon>Fabales</taxon>
        <taxon>Fabaceae</taxon>
        <taxon>Papilionoideae</taxon>
        <taxon>50 kb inversion clade</taxon>
        <taxon>NPAAA clade</taxon>
        <taxon>Hologalegina</taxon>
        <taxon>IRL clade</taxon>
        <taxon>Trifolieae</taxon>
        <taxon>Trifolium</taxon>
    </lineage>
</organism>
<feature type="non-terminal residue" evidence="1">
    <location>
        <position position="1"/>
    </location>
</feature>
<dbReference type="AlphaFoldDB" id="A0A2K3KUR8"/>